<gene>
    <name evidence="2" type="ORF">AB8Z38_01590</name>
</gene>
<reference evidence="2" key="1">
    <citation type="submission" date="2024-08" db="EMBL/GenBank/DDBJ databases">
        <authorList>
            <person name="Chaddad Z."/>
            <person name="Lamrabet M."/>
            <person name="Bouhnik O."/>
            <person name="Alami S."/>
            <person name="Wipf D."/>
            <person name="Courty P.E."/>
            <person name="Missbah El Idrissi M."/>
        </authorList>
    </citation>
    <scope>NUCLEOTIDE SEQUENCE</scope>
    <source>
        <strain evidence="2">LLZ17</strain>
    </source>
</reference>
<evidence type="ECO:0000256" key="1">
    <source>
        <dbReference type="SAM" id="MobiDB-lite"/>
    </source>
</evidence>
<organism evidence="2">
    <name type="scientific">Bradyrhizobium sp. LLZ17</name>
    <dbReference type="NCBI Taxonomy" id="3239388"/>
    <lineage>
        <taxon>Bacteria</taxon>
        <taxon>Pseudomonadati</taxon>
        <taxon>Pseudomonadota</taxon>
        <taxon>Alphaproteobacteria</taxon>
        <taxon>Hyphomicrobiales</taxon>
        <taxon>Nitrobacteraceae</taxon>
        <taxon>Bradyrhizobium</taxon>
    </lineage>
</organism>
<dbReference type="EMBL" id="CP165734">
    <property type="protein sequence ID" value="XDV58266.1"/>
    <property type="molecule type" value="Genomic_DNA"/>
</dbReference>
<evidence type="ECO:0000313" key="2">
    <source>
        <dbReference type="EMBL" id="XDV58266.1"/>
    </source>
</evidence>
<proteinExistence type="predicted"/>
<feature type="region of interest" description="Disordered" evidence="1">
    <location>
        <begin position="81"/>
        <end position="100"/>
    </location>
</feature>
<dbReference type="AlphaFoldDB" id="A0AB39XN32"/>
<name>A0AB39XN32_9BRAD</name>
<accession>A0AB39XN32</accession>
<protein>
    <submittedName>
        <fullName evidence="2">Uncharacterized protein</fullName>
    </submittedName>
</protein>
<sequence length="100" mass="10926">MTKAIHKLAAHPAIITVGELIDELCRLPDTAVVSFRCPMLDQELAFYRLRKRSKDLVEVEVNAYPESPPVVPADGAFHATRRASHGSAARGNAPLHKARG</sequence>
<dbReference type="RefSeq" id="WP_369722757.1">
    <property type="nucleotide sequence ID" value="NZ_CP165734.1"/>
</dbReference>